<feature type="transmembrane region" description="Helical" evidence="1">
    <location>
        <begin position="375"/>
        <end position="394"/>
    </location>
</feature>
<keyword evidence="6" id="KW-1185">Reference proteome</keyword>
<evidence type="ECO:0008006" key="7">
    <source>
        <dbReference type="Google" id="ProtNLM"/>
    </source>
</evidence>
<dbReference type="PANTHER" id="PTHR34220:SF7">
    <property type="entry name" value="SENSOR HISTIDINE KINASE YPDA"/>
    <property type="match status" value="1"/>
</dbReference>
<dbReference type="GO" id="GO:0016020">
    <property type="term" value="C:membrane"/>
    <property type="evidence" value="ECO:0007669"/>
    <property type="project" value="InterPro"/>
</dbReference>
<comment type="caution">
    <text evidence="5">The sequence shown here is derived from an EMBL/GenBank/DDBJ whole genome shotgun (WGS) entry which is preliminary data.</text>
</comment>
<dbReference type="InterPro" id="IPR011622">
    <property type="entry name" value="7TMR_DISM_rcpt_extracell_dom2"/>
</dbReference>
<evidence type="ECO:0000313" key="5">
    <source>
        <dbReference type="EMBL" id="GGD54991.1"/>
    </source>
</evidence>
<dbReference type="AlphaFoldDB" id="A0A916YPH1"/>
<dbReference type="InterPro" id="IPR010559">
    <property type="entry name" value="Sig_transdc_His_kin_internal"/>
</dbReference>
<dbReference type="SUPFAM" id="SSF55874">
    <property type="entry name" value="ATPase domain of HSP90 chaperone/DNA topoisomerase II/histidine kinase"/>
    <property type="match status" value="1"/>
</dbReference>
<dbReference type="InterPro" id="IPR011623">
    <property type="entry name" value="7TMR_DISM_rcpt_extracell_dom1"/>
</dbReference>
<feature type="transmembrane region" description="Helical" evidence="1">
    <location>
        <begin position="249"/>
        <end position="269"/>
    </location>
</feature>
<dbReference type="GO" id="GO:0000155">
    <property type="term" value="F:phosphorelay sensor kinase activity"/>
    <property type="evidence" value="ECO:0007669"/>
    <property type="project" value="InterPro"/>
</dbReference>
<reference evidence="5" key="2">
    <citation type="submission" date="2020-09" db="EMBL/GenBank/DDBJ databases">
        <authorList>
            <person name="Sun Q."/>
            <person name="Zhou Y."/>
        </authorList>
    </citation>
    <scope>NUCLEOTIDE SEQUENCE</scope>
    <source>
        <strain evidence="5">CGMCC 1.15958</strain>
    </source>
</reference>
<feature type="transmembrane region" description="Helical" evidence="1">
    <location>
        <begin position="307"/>
        <end position="328"/>
    </location>
</feature>
<dbReference type="Gene3D" id="2.60.40.2380">
    <property type="match status" value="1"/>
</dbReference>
<dbReference type="InterPro" id="IPR050640">
    <property type="entry name" value="Bact_2-comp_sensor_kinase"/>
</dbReference>
<feature type="transmembrane region" description="Helical" evidence="1">
    <location>
        <begin position="207"/>
        <end position="225"/>
    </location>
</feature>
<evidence type="ECO:0000259" key="3">
    <source>
        <dbReference type="Pfam" id="PF07695"/>
    </source>
</evidence>
<feature type="domain" description="7TM-DISM receptor extracellular" evidence="3">
    <location>
        <begin position="183"/>
        <end position="395"/>
    </location>
</feature>
<keyword evidence="1" id="KW-1133">Transmembrane helix</keyword>
<dbReference type="Pfam" id="PF07696">
    <property type="entry name" value="7TMR-DISMED2"/>
    <property type="match status" value="1"/>
</dbReference>
<sequence length="619" mass="72000">MPLLAQKAIEIDSSFQRKEIIDLSDQTLFLLDSTKQKTINDIRKSQFQGFKKLPDFNHISRYKANVWLRFQLRNPSKTDTLKALFSAGSSFQTSIYVFDNQKLVSQASNDKLLPDQQRPFRFDGQYLPIIIPPKATYDFYVEITQFSLKKIRVQPTIVTYEWEAKKKESDLYDNRFAIGSNYALLGILLFLALFTFLQYLLNRQRYILYYSLYLFAMSAFVAWGFEHSSYGFFLLKYSSLLLISLRQNFYVLVTQLCYFLFIAEFLAYARTHSRIGKLSNLFLKGISFLIVLELLFTLILQRYDWEIYLSVFTQVFLSVFGALMLFYVYQIKTKLALYVKIGSTFLLLGGIFGFISSWMNWVPQSSDLLDHYPNVYFNACILLEILFFSMGLAYKATEVIHQKNDLEQAVSLSELNTLRLQINPHFLFNSLNSIKSYIIKNKTDEAADYLTDFSTLIRSILQKSKEQVVTLKEELDTILLYTKLEQLRFQKKFDFIFEISPEIDTENIMIPALLLQPYIENAIKHGLTNKKEKGTLQLIVRDLEENIEILIDDNGIGRNRAAELKSNSDGHQSMGLKINDERLKLLNKIHGWDISCQIMDKFDSKNQPVGTKVILTIPK</sequence>
<dbReference type="PANTHER" id="PTHR34220">
    <property type="entry name" value="SENSOR HISTIDINE KINASE YPDA"/>
    <property type="match status" value="1"/>
</dbReference>
<keyword evidence="1" id="KW-0812">Transmembrane</keyword>
<gene>
    <name evidence="5" type="ORF">GCM10011514_18980</name>
</gene>
<keyword evidence="1" id="KW-0472">Membrane</keyword>
<dbReference type="InterPro" id="IPR036890">
    <property type="entry name" value="HATPase_C_sf"/>
</dbReference>
<feature type="transmembrane region" description="Helical" evidence="1">
    <location>
        <begin position="335"/>
        <end position="355"/>
    </location>
</feature>
<dbReference type="Proteomes" id="UP000609064">
    <property type="component" value="Unassembled WGS sequence"/>
</dbReference>
<evidence type="ECO:0000256" key="1">
    <source>
        <dbReference type="SAM" id="Phobius"/>
    </source>
</evidence>
<dbReference type="Pfam" id="PF06580">
    <property type="entry name" value="His_kinase"/>
    <property type="match status" value="1"/>
</dbReference>
<dbReference type="EMBL" id="BMKK01000003">
    <property type="protein sequence ID" value="GGD54991.1"/>
    <property type="molecule type" value="Genomic_DNA"/>
</dbReference>
<reference evidence="5" key="1">
    <citation type="journal article" date="2014" name="Int. J. Syst. Evol. Microbiol.">
        <title>Complete genome sequence of Corynebacterium casei LMG S-19264T (=DSM 44701T), isolated from a smear-ripened cheese.</title>
        <authorList>
            <consortium name="US DOE Joint Genome Institute (JGI-PGF)"/>
            <person name="Walter F."/>
            <person name="Albersmeier A."/>
            <person name="Kalinowski J."/>
            <person name="Ruckert C."/>
        </authorList>
    </citation>
    <scope>NUCLEOTIDE SEQUENCE</scope>
    <source>
        <strain evidence="5">CGMCC 1.15958</strain>
    </source>
</reference>
<dbReference type="Pfam" id="PF07695">
    <property type="entry name" value="7TMR-DISM_7TM"/>
    <property type="match status" value="1"/>
</dbReference>
<feature type="domain" description="Signal transduction histidine kinase internal region" evidence="2">
    <location>
        <begin position="414"/>
        <end position="493"/>
    </location>
</feature>
<evidence type="ECO:0000259" key="4">
    <source>
        <dbReference type="Pfam" id="PF07696"/>
    </source>
</evidence>
<evidence type="ECO:0000313" key="6">
    <source>
        <dbReference type="Proteomes" id="UP000609064"/>
    </source>
</evidence>
<organism evidence="5 6">
    <name type="scientific">Emticicia aquatilis</name>
    <dbReference type="NCBI Taxonomy" id="1537369"/>
    <lineage>
        <taxon>Bacteria</taxon>
        <taxon>Pseudomonadati</taxon>
        <taxon>Bacteroidota</taxon>
        <taxon>Cytophagia</taxon>
        <taxon>Cytophagales</taxon>
        <taxon>Leadbetterellaceae</taxon>
        <taxon>Emticicia</taxon>
    </lineage>
</organism>
<feature type="transmembrane region" description="Helical" evidence="1">
    <location>
        <begin position="182"/>
        <end position="200"/>
    </location>
</feature>
<feature type="domain" description="7TM-DISM receptor extracellular" evidence="4">
    <location>
        <begin position="27"/>
        <end position="145"/>
    </location>
</feature>
<protein>
    <recommendedName>
        <fullName evidence="7">Histidine kinase</fullName>
    </recommendedName>
</protein>
<dbReference type="Gene3D" id="3.30.565.10">
    <property type="entry name" value="Histidine kinase-like ATPase, C-terminal domain"/>
    <property type="match status" value="1"/>
</dbReference>
<accession>A0A916YPH1</accession>
<evidence type="ECO:0000259" key="2">
    <source>
        <dbReference type="Pfam" id="PF06580"/>
    </source>
</evidence>
<feature type="transmembrane region" description="Helical" evidence="1">
    <location>
        <begin position="281"/>
        <end position="301"/>
    </location>
</feature>
<proteinExistence type="predicted"/>
<name>A0A916YPH1_9BACT</name>